<proteinExistence type="predicted"/>
<sequence length="52" mass="5850">MPPCAATVWERVGNTFVMQAVRRPAWLQPTVARRPAPPAPTTTTSKLWSWMV</sequence>
<evidence type="ECO:0000313" key="2">
    <source>
        <dbReference type="EMBL" id="GJD80998.1"/>
    </source>
</evidence>
<name>A0AA37HU96_9HYPH</name>
<evidence type="ECO:0000313" key="3">
    <source>
        <dbReference type="Proteomes" id="UP001055108"/>
    </source>
</evidence>
<comment type="caution">
    <text evidence="2">The sequence shown here is derived from an EMBL/GenBank/DDBJ whole genome shotgun (WGS) entry which is preliminary data.</text>
</comment>
<dbReference type="AlphaFoldDB" id="A0AA37HU96"/>
<reference evidence="2" key="2">
    <citation type="submission" date="2021-08" db="EMBL/GenBank/DDBJ databases">
        <authorList>
            <person name="Tani A."/>
            <person name="Ola A."/>
            <person name="Ogura Y."/>
            <person name="Katsura K."/>
            <person name="Hayashi T."/>
        </authorList>
    </citation>
    <scope>NUCLEOTIDE SEQUENCE</scope>
    <source>
        <strain evidence="2">NBRC 103626</strain>
    </source>
</reference>
<organism evidence="2 3">
    <name type="scientific">Methylobacterium gregans</name>
    <dbReference type="NCBI Taxonomy" id="374424"/>
    <lineage>
        <taxon>Bacteria</taxon>
        <taxon>Pseudomonadati</taxon>
        <taxon>Pseudomonadota</taxon>
        <taxon>Alphaproteobacteria</taxon>
        <taxon>Hyphomicrobiales</taxon>
        <taxon>Methylobacteriaceae</taxon>
        <taxon>Methylobacterium</taxon>
    </lineage>
</organism>
<evidence type="ECO:0000256" key="1">
    <source>
        <dbReference type="SAM" id="MobiDB-lite"/>
    </source>
</evidence>
<protein>
    <submittedName>
        <fullName evidence="2">Uncharacterized protein</fullName>
    </submittedName>
</protein>
<dbReference type="Proteomes" id="UP001055108">
    <property type="component" value="Unassembled WGS sequence"/>
</dbReference>
<accession>A0AA37HU96</accession>
<gene>
    <name evidence="2" type="ORF">NBEOAGPD_4243</name>
</gene>
<feature type="region of interest" description="Disordered" evidence="1">
    <location>
        <begin position="31"/>
        <end position="52"/>
    </location>
</feature>
<reference evidence="2" key="1">
    <citation type="journal article" date="2016" name="Front. Microbiol.">
        <title>Genome Sequence of the Piezophilic, Mesophilic Sulfate-Reducing Bacterium Desulfovibrio indicus J2T.</title>
        <authorList>
            <person name="Cao J."/>
            <person name="Maignien L."/>
            <person name="Shao Z."/>
            <person name="Alain K."/>
            <person name="Jebbar M."/>
        </authorList>
    </citation>
    <scope>NUCLEOTIDE SEQUENCE</scope>
    <source>
        <strain evidence="2">NBRC 103626</strain>
    </source>
</reference>
<keyword evidence="3" id="KW-1185">Reference proteome</keyword>
<dbReference type="EMBL" id="BPQM01000122">
    <property type="protein sequence ID" value="GJD80998.1"/>
    <property type="molecule type" value="Genomic_DNA"/>
</dbReference>